<accession>A0AAV5TA58</accession>
<gene>
    <name evidence="1" type="ORF">PENTCL1PPCAC_10696</name>
</gene>
<dbReference type="AlphaFoldDB" id="A0AAV5TA58"/>
<evidence type="ECO:0000313" key="2">
    <source>
        <dbReference type="Proteomes" id="UP001432027"/>
    </source>
</evidence>
<sequence length="88" mass="9539">PFASTPVCLEIPRLFGGSSVIRVSSCGNAYLSVDGANTIDWMFPKQSRVNWTAMKDTIEKRTGVLSTPFLTGLHIILIVNGDGTVIQK</sequence>
<feature type="non-terminal residue" evidence="1">
    <location>
        <position position="1"/>
    </location>
</feature>
<keyword evidence="2" id="KW-1185">Reference proteome</keyword>
<comment type="caution">
    <text evidence="1">The sequence shown here is derived from an EMBL/GenBank/DDBJ whole genome shotgun (WGS) entry which is preliminary data.</text>
</comment>
<reference evidence="1" key="1">
    <citation type="submission" date="2023-10" db="EMBL/GenBank/DDBJ databases">
        <title>Genome assembly of Pristionchus species.</title>
        <authorList>
            <person name="Yoshida K."/>
            <person name="Sommer R.J."/>
        </authorList>
    </citation>
    <scope>NUCLEOTIDE SEQUENCE</scope>
    <source>
        <strain evidence="1">RS0144</strain>
    </source>
</reference>
<dbReference type="Proteomes" id="UP001432027">
    <property type="component" value="Unassembled WGS sequence"/>
</dbReference>
<protein>
    <submittedName>
        <fullName evidence="1">Uncharacterized protein</fullName>
    </submittedName>
</protein>
<name>A0AAV5TA58_9BILA</name>
<organism evidence="1 2">
    <name type="scientific">Pristionchus entomophagus</name>
    <dbReference type="NCBI Taxonomy" id="358040"/>
    <lineage>
        <taxon>Eukaryota</taxon>
        <taxon>Metazoa</taxon>
        <taxon>Ecdysozoa</taxon>
        <taxon>Nematoda</taxon>
        <taxon>Chromadorea</taxon>
        <taxon>Rhabditida</taxon>
        <taxon>Rhabditina</taxon>
        <taxon>Diplogasteromorpha</taxon>
        <taxon>Diplogasteroidea</taxon>
        <taxon>Neodiplogasteridae</taxon>
        <taxon>Pristionchus</taxon>
    </lineage>
</organism>
<evidence type="ECO:0000313" key="1">
    <source>
        <dbReference type="EMBL" id="GMS88521.1"/>
    </source>
</evidence>
<dbReference type="EMBL" id="BTSX01000003">
    <property type="protein sequence ID" value="GMS88521.1"/>
    <property type="molecule type" value="Genomic_DNA"/>
</dbReference>
<proteinExistence type="predicted"/>